<dbReference type="HOGENOM" id="CLU_2369352_0_0_10"/>
<dbReference type="RefSeq" id="WP_013407549.1">
    <property type="nucleotide sequence ID" value="NC_014655.1"/>
</dbReference>
<dbReference type="EMBL" id="CP002305">
    <property type="protein sequence ID" value="ADQ16497.1"/>
    <property type="molecule type" value="Genomic_DNA"/>
</dbReference>
<dbReference type="STRING" id="649349.Lbys_0737"/>
<evidence type="ECO:0000313" key="1">
    <source>
        <dbReference type="EMBL" id="ADQ16497.1"/>
    </source>
</evidence>
<evidence type="ECO:0008006" key="3">
    <source>
        <dbReference type="Google" id="ProtNLM"/>
    </source>
</evidence>
<dbReference type="Proteomes" id="UP000007435">
    <property type="component" value="Chromosome"/>
</dbReference>
<protein>
    <recommendedName>
        <fullName evidence="3">ABM domain-containing protein</fullName>
    </recommendedName>
</protein>
<name>E4RQ14_LEAB4</name>
<dbReference type="KEGG" id="lby:Lbys_0737"/>
<reference key="1">
    <citation type="submission" date="2010-11" db="EMBL/GenBank/DDBJ databases">
        <title>The complete genome of Leadbetterella byssophila DSM 17132.</title>
        <authorList>
            <consortium name="US DOE Joint Genome Institute (JGI-PGF)"/>
            <person name="Lucas S."/>
            <person name="Copeland A."/>
            <person name="Lapidus A."/>
            <person name="Glavina del Rio T."/>
            <person name="Dalin E."/>
            <person name="Tice H."/>
            <person name="Bruce D."/>
            <person name="Goodwin L."/>
            <person name="Pitluck S."/>
            <person name="Kyrpides N."/>
            <person name="Mavromatis K."/>
            <person name="Ivanova N."/>
            <person name="Teshima H."/>
            <person name="Brettin T."/>
            <person name="Detter J.C."/>
            <person name="Han C."/>
            <person name="Tapia R."/>
            <person name="Land M."/>
            <person name="Hauser L."/>
            <person name="Markowitz V."/>
            <person name="Cheng J.-F."/>
            <person name="Hugenholtz P."/>
            <person name="Woyke T."/>
            <person name="Wu D."/>
            <person name="Tindall B."/>
            <person name="Pomrenke H.G."/>
            <person name="Brambilla E."/>
            <person name="Klenk H.-P."/>
            <person name="Eisen J.A."/>
        </authorList>
    </citation>
    <scope>NUCLEOTIDE SEQUENCE [LARGE SCALE GENOMIC DNA]</scope>
    <source>
        <strain>DSM 17132</strain>
    </source>
</reference>
<sequence length="95" mass="11297">MIYKNITFVIPVNKEQAFLEITKQVLQELPPWVSDIRGFKLIEQVDPESVNFAVQILFTEEAHLEAFDLHQVVKVIQDHLQEQVLFFESHLEKWY</sequence>
<reference evidence="1 2" key="2">
    <citation type="journal article" date="2011" name="Stand. Genomic Sci.">
        <title>Complete genome sequence of Leadbetterella byssophila type strain (4M15).</title>
        <authorList>
            <person name="Abt B."/>
            <person name="Teshima H."/>
            <person name="Lucas S."/>
            <person name="Lapidus A."/>
            <person name="Del Rio T.G."/>
            <person name="Nolan M."/>
            <person name="Tice H."/>
            <person name="Cheng J.F."/>
            <person name="Pitluck S."/>
            <person name="Liolios K."/>
            <person name="Pagani I."/>
            <person name="Ivanova N."/>
            <person name="Mavromatis K."/>
            <person name="Pati A."/>
            <person name="Tapia R."/>
            <person name="Han C."/>
            <person name="Goodwin L."/>
            <person name="Chen A."/>
            <person name="Palaniappan K."/>
            <person name="Land M."/>
            <person name="Hauser L."/>
            <person name="Chang Y.J."/>
            <person name="Jeffries C.D."/>
            <person name="Rohde M."/>
            <person name="Goker M."/>
            <person name="Tindall B.J."/>
            <person name="Detter J.C."/>
            <person name="Woyke T."/>
            <person name="Bristow J."/>
            <person name="Eisen J.A."/>
            <person name="Markowitz V."/>
            <person name="Hugenholtz P."/>
            <person name="Klenk H.P."/>
            <person name="Kyrpides N.C."/>
        </authorList>
    </citation>
    <scope>NUCLEOTIDE SEQUENCE [LARGE SCALE GENOMIC DNA]</scope>
    <source>
        <strain evidence="2">DSM 17132 / JCM 16389 / KACC 11308 / NBRC 106382 / 4M15</strain>
    </source>
</reference>
<organism evidence="1 2">
    <name type="scientific">Leadbetterella byssophila (strain DSM 17132 / JCM 16389 / KACC 11308 / NBRC 106382 / 4M15)</name>
    <dbReference type="NCBI Taxonomy" id="649349"/>
    <lineage>
        <taxon>Bacteria</taxon>
        <taxon>Pseudomonadati</taxon>
        <taxon>Bacteroidota</taxon>
        <taxon>Cytophagia</taxon>
        <taxon>Cytophagales</taxon>
        <taxon>Leadbetterellaceae</taxon>
        <taxon>Leadbetterella</taxon>
    </lineage>
</organism>
<gene>
    <name evidence="1" type="ordered locus">Lbys_0737</name>
</gene>
<accession>E4RQ14</accession>
<keyword evidence="2" id="KW-1185">Reference proteome</keyword>
<proteinExistence type="predicted"/>
<evidence type="ECO:0000313" key="2">
    <source>
        <dbReference type="Proteomes" id="UP000007435"/>
    </source>
</evidence>
<dbReference type="AlphaFoldDB" id="E4RQ14"/>